<name>A0A814DNZ3_9BILA</name>
<dbReference type="InterPro" id="IPR017452">
    <property type="entry name" value="GPCR_Rhodpsn_7TM"/>
</dbReference>
<organism evidence="7 8">
    <name type="scientific">Adineta steineri</name>
    <dbReference type="NCBI Taxonomy" id="433720"/>
    <lineage>
        <taxon>Eukaryota</taxon>
        <taxon>Metazoa</taxon>
        <taxon>Spiralia</taxon>
        <taxon>Gnathifera</taxon>
        <taxon>Rotifera</taxon>
        <taxon>Eurotatoria</taxon>
        <taxon>Bdelloidea</taxon>
        <taxon>Adinetida</taxon>
        <taxon>Adinetidae</taxon>
        <taxon>Adineta</taxon>
    </lineage>
</organism>
<protein>
    <recommendedName>
        <fullName evidence="6">G-protein coupled receptors family 1 profile domain-containing protein</fullName>
    </recommendedName>
</protein>
<feature type="transmembrane region" description="Helical" evidence="5">
    <location>
        <begin position="163"/>
        <end position="186"/>
    </location>
</feature>
<feature type="transmembrane region" description="Helical" evidence="5">
    <location>
        <begin position="250"/>
        <end position="269"/>
    </location>
</feature>
<feature type="transmembrane region" description="Helical" evidence="5">
    <location>
        <begin position="85"/>
        <end position="103"/>
    </location>
</feature>
<comment type="caution">
    <text evidence="7">The sequence shown here is derived from an EMBL/GenBank/DDBJ whole genome shotgun (WGS) entry which is preliminary data.</text>
</comment>
<keyword evidence="4 5" id="KW-0472">Membrane</keyword>
<feature type="transmembrane region" description="Helical" evidence="5">
    <location>
        <begin position="124"/>
        <end position="143"/>
    </location>
</feature>
<evidence type="ECO:0000256" key="3">
    <source>
        <dbReference type="ARBA" id="ARBA00022989"/>
    </source>
</evidence>
<evidence type="ECO:0000313" key="8">
    <source>
        <dbReference type="Proteomes" id="UP000663891"/>
    </source>
</evidence>
<keyword evidence="2 5" id="KW-0812">Transmembrane</keyword>
<gene>
    <name evidence="7" type="ORF">VCS650_LOCUS12600</name>
</gene>
<comment type="subcellular location">
    <subcellularLocation>
        <location evidence="1">Membrane</location>
    </subcellularLocation>
</comment>
<evidence type="ECO:0000256" key="5">
    <source>
        <dbReference type="SAM" id="Phobius"/>
    </source>
</evidence>
<keyword evidence="3 5" id="KW-1133">Transmembrane helix</keyword>
<feature type="transmembrane region" description="Helical" evidence="5">
    <location>
        <begin position="215"/>
        <end position="238"/>
    </location>
</feature>
<evidence type="ECO:0000256" key="1">
    <source>
        <dbReference type="ARBA" id="ARBA00004370"/>
    </source>
</evidence>
<accession>A0A814DNZ3</accession>
<dbReference type="Proteomes" id="UP000663891">
    <property type="component" value="Unassembled WGS sequence"/>
</dbReference>
<dbReference type="CDD" id="cd00637">
    <property type="entry name" value="7tm_classA_rhodopsin-like"/>
    <property type="match status" value="1"/>
</dbReference>
<dbReference type="OrthoDB" id="10005660at2759"/>
<evidence type="ECO:0000259" key="6">
    <source>
        <dbReference type="PROSITE" id="PS50262"/>
    </source>
</evidence>
<reference evidence="7" key="1">
    <citation type="submission" date="2021-02" db="EMBL/GenBank/DDBJ databases">
        <authorList>
            <person name="Nowell W R."/>
        </authorList>
    </citation>
    <scope>NUCLEOTIDE SEQUENCE</scope>
</reference>
<feature type="transmembrane region" description="Helical" evidence="5">
    <location>
        <begin position="6"/>
        <end position="31"/>
    </location>
</feature>
<sequence>MVLTFVINWIFICICIINCLVASTFLIFAFINHRRCFNFPTVLVCNTALGILLYSAVNIASVSYMFIWDKQVLPVADPLCAIRAYFYHSTIAWIHHSLILQAIERYCKIRRLKLLHTRTRQLCFILLQWLFDFTFVLPVFATGNMKKLTIDNLCFVSLNTIPLVFYLAGISFLLSDIILSIIYRLLVRYVREVSLRVNGNHRIKMQRNLTMVRRIVLIHIQLVIVGFPVLIFVILIAIRADLLPKNTVRILIMIMNSPLSMMLLILFWITPSLRRCLIDNWNQLKQLLARKNNRVQPRLSNHHINVRYCIQK</sequence>
<dbReference type="GO" id="GO:0004930">
    <property type="term" value="F:G protein-coupled receptor activity"/>
    <property type="evidence" value="ECO:0007669"/>
    <property type="project" value="InterPro"/>
</dbReference>
<dbReference type="SUPFAM" id="SSF81321">
    <property type="entry name" value="Family A G protein-coupled receptor-like"/>
    <property type="match status" value="1"/>
</dbReference>
<dbReference type="AlphaFoldDB" id="A0A814DNZ3"/>
<feature type="domain" description="G-protein coupled receptors family 1 profile" evidence="6">
    <location>
        <begin position="22"/>
        <end position="264"/>
    </location>
</feature>
<evidence type="ECO:0000313" key="7">
    <source>
        <dbReference type="EMBL" id="CAF0961015.1"/>
    </source>
</evidence>
<dbReference type="PROSITE" id="PS50262">
    <property type="entry name" value="G_PROTEIN_RECEP_F1_2"/>
    <property type="match status" value="1"/>
</dbReference>
<dbReference type="Gene3D" id="1.20.1070.10">
    <property type="entry name" value="Rhodopsin 7-helix transmembrane proteins"/>
    <property type="match status" value="1"/>
</dbReference>
<dbReference type="EMBL" id="CAJNON010000098">
    <property type="protein sequence ID" value="CAF0961015.1"/>
    <property type="molecule type" value="Genomic_DNA"/>
</dbReference>
<dbReference type="InterPro" id="IPR000276">
    <property type="entry name" value="GPCR_Rhodpsn"/>
</dbReference>
<feature type="transmembrane region" description="Helical" evidence="5">
    <location>
        <begin position="43"/>
        <end position="65"/>
    </location>
</feature>
<dbReference type="GO" id="GO:0016020">
    <property type="term" value="C:membrane"/>
    <property type="evidence" value="ECO:0007669"/>
    <property type="project" value="UniProtKB-SubCell"/>
</dbReference>
<evidence type="ECO:0000256" key="2">
    <source>
        <dbReference type="ARBA" id="ARBA00022692"/>
    </source>
</evidence>
<evidence type="ECO:0000256" key="4">
    <source>
        <dbReference type="ARBA" id="ARBA00023136"/>
    </source>
</evidence>
<proteinExistence type="predicted"/>
<dbReference type="Pfam" id="PF00001">
    <property type="entry name" value="7tm_1"/>
    <property type="match status" value="1"/>
</dbReference>